<evidence type="ECO:0000313" key="1">
    <source>
        <dbReference type="EMBL" id="KAJ8664792.1"/>
    </source>
</evidence>
<dbReference type="Proteomes" id="UP001239111">
    <property type="component" value="Chromosome 4"/>
</dbReference>
<keyword evidence="2" id="KW-1185">Reference proteome</keyword>
<dbReference type="EMBL" id="CM056744">
    <property type="protein sequence ID" value="KAJ8664792.1"/>
    <property type="molecule type" value="Genomic_DNA"/>
</dbReference>
<organism evidence="1 2">
    <name type="scientific">Eretmocerus hayati</name>
    <dbReference type="NCBI Taxonomy" id="131215"/>
    <lineage>
        <taxon>Eukaryota</taxon>
        <taxon>Metazoa</taxon>
        <taxon>Ecdysozoa</taxon>
        <taxon>Arthropoda</taxon>
        <taxon>Hexapoda</taxon>
        <taxon>Insecta</taxon>
        <taxon>Pterygota</taxon>
        <taxon>Neoptera</taxon>
        <taxon>Endopterygota</taxon>
        <taxon>Hymenoptera</taxon>
        <taxon>Apocrita</taxon>
        <taxon>Proctotrupomorpha</taxon>
        <taxon>Chalcidoidea</taxon>
        <taxon>Aphelinidae</taxon>
        <taxon>Aphelininae</taxon>
        <taxon>Eretmocerus</taxon>
    </lineage>
</organism>
<evidence type="ECO:0000313" key="2">
    <source>
        <dbReference type="Proteomes" id="UP001239111"/>
    </source>
</evidence>
<accession>A0ACC2N198</accession>
<comment type="caution">
    <text evidence="1">The sequence shown here is derived from an EMBL/GenBank/DDBJ whole genome shotgun (WGS) entry which is preliminary data.</text>
</comment>
<gene>
    <name evidence="1" type="ORF">QAD02_006454</name>
</gene>
<reference evidence="1" key="1">
    <citation type="submission" date="2023-04" db="EMBL/GenBank/DDBJ databases">
        <title>A chromosome-level genome assembly of the parasitoid wasp Eretmocerus hayati.</title>
        <authorList>
            <person name="Zhong Y."/>
            <person name="Liu S."/>
            <person name="Liu Y."/>
        </authorList>
    </citation>
    <scope>NUCLEOTIDE SEQUENCE</scope>
    <source>
        <strain evidence="1">ZJU_SS_LIU_2023</strain>
    </source>
</reference>
<proteinExistence type="predicted"/>
<sequence>MSWSTIKFLTILSISAMAFTNTQAAEEKSLKSLAIVFRHGDRTPTPTEMYPNDPYYKYNFPGGLGVLTDNGRARALNLGKSLREEYDIFLDSFVYSEKTVIARSTDSNRTKETLRIMLKGLYPLQNTQDLPVTVVPNGHDSVLRPRETPEYKKLSQELKNNPEIEEKIQKFENYMSNLTRITGKEITTPDDLSQLYHILKAESMMGLALPEWTKSEFPTGKLRDGALLYYDLYSFTLPLRKFNGGKLVRELVEKFESVKTGVSEGRVLLYSAHEDILVGLLKNLNIYEPHVPDYTNALILEFHETEDQHFIKIYYYNGLSKLFALKKIPRCDELCLKSTILRIKLFRHGDRTPNANEMYPKDPNYNYNFPGGLGQLTPRGKLRAYEVGESLRERYNDFLGDIYSPKDVFAESSNFDRTKMSLQLIFAALYPPKSVQVWNDDLNWQPISFFHTMDNDTLLNPGENTEFENERKRLYQEFPEIKAQIDDFDDYMKELSDRTSKNISRVDLLFRLYGGLMAATSMNLSMPESVRTILTDEKFLEAVNLYMKITSYTKKMRRLNGGNLLEQIIERMKTVEKNLTKNYEKFVLYSGHEFTVYALLQNLGIPQTHVPDFSSAVLLELHEIQNRHYVKVFYYDGLSRQFTVQQLPSCGESCTLDDFERLANDLVLSDDQETVGECMCRSSKIIIYECSLKHTFLYLDIL</sequence>
<protein>
    <submittedName>
        <fullName evidence="1">Uncharacterized protein</fullName>
    </submittedName>
</protein>
<name>A0ACC2N198_9HYME</name>